<dbReference type="Pfam" id="PF04389">
    <property type="entry name" value="Peptidase_M28"/>
    <property type="match status" value="1"/>
</dbReference>
<dbReference type="PANTHER" id="PTHR12147:SF26">
    <property type="entry name" value="PEPTIDASE M28 DOMAIN-CONTAINING PROTEIN"/>
    <property type="match status" value="1"/>
</dbReference>
<dbReference type="InterPro" id="IPR045175">
    <property type="entry name" value="M28_fam"/>
</dbReference>
<dbReference type="EMBL" id="BARU01007570">
    <property type="protein sequence ID" value="GAH46248.1"/>
    <property type="molecule type" value="Genomic_DNA"/>
</dbReference>
<feature type="transmembrane region" description="Helical" evidence="1">
    <location>
        <begin position="149"/>
        <end position="176"/>
    </location>
</feature>
<organism evidence="3">
    <name type="scientific">marine sediment metagenome</name>
    <dbReference type="NCBI Taxonomy" id="412755"/>
    <lineage>
        <taxon>unclassified sequences</taxon>
        <taxon>metagenomes</taxon>
        <taxon>ecological metagenomes</taxon>
    </lineage>
</organism>
<proteinExistence type="predicted"/>
<comment type="caution">
    <text evidence="3">The sequence shown here is derived from an EMBL/GenBank/DDBJ whole genome shotgun (WGS) entry which is preliminary data.</text>
</comment>
<dbReference type="GO" id="GO:0008235">
    <property type="term" value="F:metalloexopeptidase activity"/>
    <property type="evidence" value="ECO:0007669"/>
    <property type="project" value="InterPro"/>
</dbReference>
<dbReference type="SUPFAM" id="SSF53187">
    <property type="entry name" value="Zn-dependent exopeptidases"/>
    <property type="match status" value="1"/>
</dbReference>
<dbReference type="AlphaFoldDB" id="X1HLQ7"/>
<gene>
    <name evidence="3" type="ORF">S03H2_14910</name>
</gene>
<dbReference type="PANTHER" id="PTHR12147">
    <property type="entry name" value="METALLOPEPTIDASE M28 FAMILY MEMBER"/>
    <property type="match status" value="1"/>
</dbReference>
<dbReference type="GO" id="GO:0006508">
    <property type="term" value="P:proteolysis"/>
    <property type="evidence" value="ECO:0007669"/>
    <property type="project" value="InterPro"/>
</dbReference>
<evidence type="ECO:0000256" key="1">
    <source>
        <dbReference type="SAM" id="Phobius"/>
    </source>
</evidence>
<feature type="non-terminal residue" evidence="3">
    <location>
        <position position="399"/>
    </location>
</feature>
<keyword evidence="1" id="KW-0472">Membrane</keyword>
<feature type="non-terminal residue" evidence="3">
    <location>
        <position position="1"/>
    </location>
</feature>
<accession>X1HLQ7</accession>
<dbReference type="Gene3D" id="3.40.630.10">
    <property type="entry name" value="Zn peptidases"/>
    <property type="match status" value="1"/>
</dbReference>
<dbReference type="InterPro" id="IPR007484">
    <property type="entry name" value="Peptidase_M28"/>
</dbReference>
<reference evidence="3" key="1">
    <citation type="journal article" date="2014" name="Front. Microbiol.">
        <title>High frequency of phylogenetically diverse reductive dehalogenase-homologous genes in deep subseafloor sedimentary metagenomes.</title>
        <authorList>
            <person name="Kawai M."/>
            <person name="Futagami T."/>
            <person name="Toyoda A."/>
            <person name="Takaki Y."/>
            <person name="Nishi S."/>
            <person name="Hori S."/>
            <person name="Arai W."/>
            <person name="Tsubouchi T."/>
            <person name="Morono Y."/>
            <person name="Uchiyama I."/>
            <person name="Ito T."/>
            <person name="Fujiyama A."/>
            <person name="Inagaki F."/>
            <person name="Takami H."/>
        </authorList>
    </citation>
    <scope>NUCLEOTIDE SEQUENCE</scope>
    <source>
        <strain evidence="3">Expedition CK06-06</strain>
    </source>
</reference>
<feature type="transmembrane region" description="Helical" evidence="1">
    <location>
        <begin position="54"/>
        <end position="87"/>
    </location>
</feature>
<evidence type="ECO:0000259" key="2">
    <source>
        <dbReference type="Pfam" id="PF04389"/>
    </source>
</evidence>
<evidence type="ECO:0000313" key="3">
    <source>
        <dbReference type="EMBL" id="GAH46248.1"/>
    </source>
</evidence>
<protein>
    <recommendedName>
        <fullName evidence="2">Peptidase M28 domain-containing protein</fullName>
    </recommendedName>
</protein>
<keyword evidence="1" id="KW-1133">Transmembrane helix</keyword>
<keyword evidence="1" id="KW-0812">Transmembrane</keyword>
<sequence>VKYFSDNFGPRIAGSESDKKTIEYLETRFRSFSNDVSTESFPVVGRSLQHLINFLVWGYFLSVVAYMFLAPLALGLAIVMILIYYLARFQDKNLVNLLVKKSETKNVIAKFEPKKEKKLTIIFSGHHDSAFHMPLFEKKLKQITLIQNGALLGIIMLIIASIWKTIYMITVTVGIMEIVQYSIGSLQITWLLLPDLFFVLAFLGLFLGFYFLANMVTKTPLVGANDNLTSVAILLGLGEYLKSNPSSNLEIYLVSFGAEEPGLNGSKFFVDKRLDELVGSININFETVGSGSLGVIEKEKDNNVVHDSKIVKFIQEVGKKNGYDLPAMKIHYGNTDAGSFSKRKLIATTIFGYGKNDVFDLWHSTDDVYENLNSKILEDAFTLTIHVLKELEKIEEDWV</sequence>
<feature type="transmembrane region" description="Helical" evidence="1">
    <location>
        <begin position="188"/>
        <end position="212"/>
    </location>
</feature>
<feature type="domain" description="Peptidase M28" evidence="2">
    <location>
        <begin position="219"/>
        <end position="384"/>
    </location>
</feature>
<name>X1HLQ7_9ZZZZ</name>